<comment type="caution">
    <text evidence="1">The sequence shown here is derived from an EMBL/GenBank/DDBJ whole genome shotgun (WGS) entry which is preliminary data.</text>
</comment>
<evidence type="ECO:0000313" key="1">
    <source>
        <dbReference type="EMBL" id="MBK1879604.1"/>
    </source>
</evidence>
<dbReference type="RefSeq" id="WP_200357818.1">
    <property type="nucleotide sequence ID" value="NZ_JAENIL010000052.1"/>
</dbReference>
<evidence type="ECO:0000313" key="2">
    <source>
        <dbReference type="Proteomes" id="UP000617628"/>
    </source>
</evidence>
<dbReference type="Proteomes" id="UP000617628">
    <property type="component" value="Unassembled WGS sequence"/>
</dbReference>
<name>A0A934VTK4_9BACT</name>
<proteinExistence type="predicted"/>
<sequence>MSDPTTLPATTDTSPNWANIEQLVDSIPSNLALPIGNNSHPTQHQKALGKKWENATESFSFAADAKASLSILNQKKRDPDPLRIWASKATENLASPLLQADDRKPYLKYGIEAGGSLNGTISLGSTLPTTLSSKADFELGFYAYRQHNSSKQLGQAIIADATKLRTPLRAQSIRKIEAGNALAMKWNGSIDLKAKVDWTSLASAIVSKVSALNLSYGLVDVEIDAEIFSNLDFALEDSFLLVFSKSEKTNQLVVEVRKDHRNALSAAAGFLVSAKSTLSAKSNSKLKHLKTQIGAQILGLSSPLFERLESWAASAQSLPEELQEALANASDRIFGKPPEDLLQEQRAHLRQTLDTWCKALEKNVEETARQEFELSLQWSYRKVKTNEALIRVAIPSDYLASEKFTTLHKELRKGKLSRLQSLAKSQKDGNESYFLKTLSTETISKFSLGISFGDFAIGNATTTSRSFSWMENRAGQLLPSFLINTDRKLSFGKEAETLFAGATAMGNSYQAEDELRISNLNFDLTLNQSNHDEVIDTDEIIDYLDTARIWNAFPQDLLSLESAVAKLMAKQDAGKILSFNSKLHLSNEGVEKLLGATTPNDSELWGDALALSLHAYHWSEELYDLDKRKAAYSDAARIAFESEDLSNSELSKIKSALVEDLQEQGHEMLAKYELRALKTKSGRQASKRIVIQNYKYSLTALRDSLLIPLCLKRKDLFKNLKGLQEFARLLHVDTEEYEDRKDFENEVHKHFDLFKYLRRNRALFRAIGCYAHLKSLSFPEETRSKLLTATFQVIEKDSNGNAAKIIAFADNHATPEMEA</sequence>
<organism evidence="1 2">
    <name type="scientific">Pelagicoccus mobilis</name>
    <dbReference type="NCBI Taxonomy" id="415221"/>
    <lineage>
        <taxon>Bacteria</taxon>
        <taxon>Pseudomonadati</taxon>
        <taxon>Verrucomicrobiota</taxon>
        <taxon>Opitutia</taxon>
        <taxon>Puniceicoccales</taxon>
        <taxon>Pelagicoccaceae</taxon>
        <taxon>Pelagicoccus</taxon>
    </lineage>
</organism>
<protein>
    <submittedName>
        <fullName evidence="1">Uncharacterized protein</fullName>
    </submittedName>
</protein>
<reference evidence="1" key="1">
    <citation type="submission" date="2021-01" db="EMBL/GenBank/DDBJ databases">
        <title>Modified the classification status of verrucomicrobia.</title>
        <authorList>
            <person name="Feng X."/>
        </authorList>
    </citation>
    <scope>NUCLEOTIDE SEQUENCE</scope>
    <source>
        <strain evidence="1">KCTC 13126</strain>
    </source>
</reference>
<keyword evidence="2" id="KW-1185">Reference proteome</keyword>
<dbReference type="EMBL" id="JAENIL010000052">
    <property type="protein sequence ID" value="MBK1879604.1"/>
    <property type="molecule type" value="Genomic_DNA"/>
</dbReference>
<accession>A0A934VTK4</accession>
<dbReference type="AlphaFoldDB" id="A0A934VTK4"/>
<gene>
    <name evidence="1" type="ORF">JIN87_22150</name>
</gene>